<organism evidence="4 5">
    <name type="scientific">Olpidium bornovanus</name>
    <dbReference type="NCBI Taxonomy" id="278681"/>
    <lineage>
        <taxon>Eukaryota</taxon>
        <taxon>Fungi</taxon>
        <taxon>Fungi incertae sedis</taxon>
        <taxon>Olpidiomycota</taxon>
        <taxon>Olpidiomycotina</taxon>
        <taxon>Olpidiomycetes</taxon>
        <taxon>Olpidiales</taxon>
        <taxon>Olpidiaceae</taxon>
        <taxon>Olpidium</taxon>
    </lineage>
</organism>
<dbReference type="GO" id="GO:0005525">
    <property type="term" value="F:GTP binding"/>
    <property type="evidence" value="ECO:0007669"/>
    <property type="project" value="UniProtKB-KW"/>
</dbReference>
<dbReference type="Proteomes" id="UP000673691">
    <property type="component" value="Unassembled WGS sequence"/>
</dbReference>
<dbReference type="EMBL" id="JAEFCI010006735">
    <property type="protein sequence ID" value="KAG5459504.1"/>
    <property type="molecule type" value="Genomic_DNA"/>
</dbReference>
<evidence type="ECO:0000313" key="4">
    <source>
        <dbReference type="EMBL" id="KAG5459504.1"/>
    </source>
</evidence>
<keyword evidence="5" id="KW-1185">Reference proteome</keyword>
<accession>A0A8H8DI54</accession>
<keyword evidence="1" id="KW-0547">Nucleotide-binding</keyword>
<dbReference type="OrthoDB" id="10250004at2759"/>
<feature type="compositionally biased region" description="Pro residues" evidence="3">
    <location>
        <begin position="74"/>
        <end position="84"/>
    </location>
</feature>
<evidence type="ECO:0000313" key="5">
    <source>
        <dbReference type="Proteomes" id="UP000673691"/>
    </source>
</evidence>
<evidence type="ECO:0000256" key="1">
    <source>
        <dbReference type="ARBA" id="ARBA00022741"/>
    </source>
</evidence>
<gene>
    <name evidence="4" type="ORF">BJ554DRAFT_87</name>
</gene>
<dbReference type="InterPro" id="IPR008280">
    <property type="entry name" value="Tub_FtsZ_C"/>
</dbReference>
<evidence type="ECO:0000256" key="3">
    <source>
        <dbReference type="SAM" id="MobiDB-lite"/>
    </source>
</evidence>
<protein>
    <submittedName>
        <fullName evidence="4">Uncharacterized protein</fullName>
    </submittedName>
</protein>
<proteinExistence type="predicted"/>
<keyword evidence="2" id="KW-0342">GTP-binding</keyword>
<sequence length="95" mass="10671">MFECGAYVHQYYKYGLKEEDFKESFRLVKRGTLSFVICEARSYRSFAETSSYVVSDMSYAVVHAGPPTTVVSPSSPPTPIPPSRTPESTNEFACR</sequence>
<dbReference type="AlphaFoldDB" id="A0A8H8DI54"/>
<reference evidence="4 5" key="1">
    <citation type="journal article" name="Sci. Rep.">
        <title>Genome-scale phylogenetic analyses confirm Olpidium as the closest living zoosporic fungus to the non-flagellated, terrestrial fungi.</title>
        <authorList>
            <person name="Chang Y."/>
            <person name="Rochon D."/>
            <person name="Sekimoto S."/>
            <person name="Wang Y."/>
            <person name="Chovatia M."/>
            <person name="Sandor L."/>
            <person name="Salamov A."/>
            <person name="Grigoriev I.V."/>
            <person name="Stajich J.E."/>
            <person name="Spatafora J.W."/>
        </authorList>
    </citation>
    <scope>NUCLEOTIDE SEQUENCE [LARGE SCALE GENOMIC DNA]</scope>
    <source>
        <strain evidence="4">S191</strain>
    </source>
</reference>
<dbReference type="SUPFAM" id="SSF55307">
    <property type="entry name" value="Tubulin C-terminal domain-like"/>
    <property type="match status" value="1"/>
</dbReference>
<comment type="caution">
    <text evidence="4">The sequence shown here is derived from an EMBL/GenBank/DDBJ whole genome shotgun (WGS) entry which is preliminary data.</text>
</comment>
<feature type="region of interest" description="Disordered" evidence="3">
    <location>
        <begin position="68"/>
        <end position="95"/>
    </location>
</feature>
<name>A0A8H8DI54_9FUNG</name>
<evidence type="ECO:0000256" key="2">
    <source>
        <dbReference type="ARBA" id="ARBA00023134"/>
    </source>
</evidence>